<keyword evidence="1" id="KW-0812">Transmembrane</keyword>
<evidence type="ECO:0000313" key="3">
    <source>
        <dbReference type="Proteomes" id="UP001183246"/>
    </source>
</evidence>
<organism evidence="2 3">
    <name type="scientific">Streptomyces litchfieldiae</name>
    <dbReference type="NCBI Taxonomy" id="3075543"/>
    <lineage>
        <taxon>Bacteria</taxon>
        <taxon>Bacillati</taxon>
        <taxon>Actinomycetota</taxon>
        <taxon>Actinomycetes</taxon>
        <taxon>Kitasatosporales</taxon>
        <taxon>Streptomycetaceae</taxon>
        <taxon>Streptomyces</taxon>
    </lineage>
</organism>
<proteinExistence type="predicted"/>
<protein>
    <submittedName>
        <fullName evidence="2">Uncharacterized protein</fullName>
    </submittedName>
</protein>
<dbReference type="RefSeq" id="WP_311706611.1">
    <property type="nucleotide sequence ID" value="NZ_JAVREL010000014.1"/>
</dbReference>
<keyword evidence="1" id="KW-0472">Membrane</keyword>
<keyword evidence="1" id="KW-1133">Transmembrane helix</keyword>
<evidence type="ECO:0000256" key="1">
    <source>
        <dbReference type="SAM" id="Phobius"/>
    </source>
</evidence>
<dbReference type="Proteomes" id="UP001183246">
    <property type="component" value="Unassembled WGS sequence"/>
</dbReference>
<evidence type="ECO:0000313" key="2">
    <source>
        <dbReference type="EMBL" id="MDT0345481.1"/>
    </source>
</evidence>
<reference evidence="3" key="1">
    <citation type="submission" date="2023-07" db="EMBL/GenBank/DDBJ databases">
        <title>30 novel species of actinomycetes from the DSMZ collection.</title>
        <authorList>
            <person name="Nouioui I."/>
        </authorList>
    </citation>
    <scope>NUCLEOTIDE SEQUENCE [LARGE SCALE GENOMIC DNA]</scope>
    <source>
        <strain evidence="3">DSM 44938</strain>
    </source>
</reference>
<keyword evidence="3" id="KW-1185">Reference proteome</keyword>
<dbReference type="EMBL" id="JAVREL010000014">
    <property type="protein sequence ID" value="MDT0345481.1"/>
    <property type="molecule type" value="Genomic_DNA"/>
</dbReference>
<sequence>MNASATAVGLMISAFYAATAVGSPLIKRVAARLPTPVVLAVAVVAVALGHTGAALIAATAAFAGAVAMTAGALLSRRLAESPVRRRLLVLRPVRDQQIGVCVRT</sequence>
<dbReference type="SUPFAM" id="SSF103473">
    <property type="entry name" value="MFS general substrate transporter"/>
    <property type="match status" value="1"/>
</dbReference>
<dbReference type="InterPro" id="IPR036259">
    <property type="entry name" value="MFS_trans_sf"/>
</dbReference>
<name>A0ABU2MVG3_9ACTN</name>
<accession>A0ABU2MVG3</accession>
<gene>
    <name evidence="2" type="ORF">RM590_23180</name>
</gene>
<comment type="caution">
    <text evidence="2">The sequence shown here is derived from an EMBL/GenBank/DDBJ whole genome shotgun (WGS) entry which is preliminary data.</text>
</comment>
<feature type="transmembrane region" description="Helical" evidence="1">
    <location>
        <begin position="38"/>
        <end position="67"/>
    </location>
</feature>